<protein>
    <recommendedName>
        <fullName evidence="4">Subtilisin inhibitor domain-containing protein</fullName>
    </recommendedName>
</protein>
<dbReference type="Proteomes" id="UP000612282">
    <property type="component" value="Unassembled WGS sequence"/>
</dbReference>
<feature type="signal peptide" evidence="1">
    <location>
        <begin position="1"/>
        <end position="34"/>
    </location>
</feature>
<evidence type="ECO:0000256" key="1">
    <source>
        <dbReference type="SAM" id="SignalP"/>
    </source>
</evidence>
<proteinExistence type="predicted"/>
<keyword evidence="3" id="KW-1185">Reference proteome</keyword>
<accession>A0ABQ3XK78</accession>
<organism evidence="2 3">
    <name type="scientific">Actinoplanes couchii</name>
    <dbReference type="NCBI Taxonomy" id="403638"/>
    <lineage>
        <taxon>Bacteria</taxon>
        <taxon>Bacillati</taxon>
        <taxon>Actinomycetota</taxon>
        <taxon>Actinomycetes</taxon>
        <taxon>Micromonosporales</taxon>
        <taxon>Micromonosporaceae</taxon>
        <taxon>Actinoplanes</taxon>
    </lineage>
</organism>
<sequence>MAAADGDDMKTLTGIMTAATVAALVTLVPTSASAAPQRCVAAAPTPDFYAAGRISTTPVTDTNSRCTTISISDVRDTADPSDTCQTFLVAVGSLYSDPVEACAGTRTVLATGIPAGARFRVLYQVDYIDPAPQVVAFKVWY</sequence>
<feature type="chain" id="PRO_5045830632" description="Subtilisin inhibitor domain-containing protein" evidence="1">
    <location>
        <begin position="35"/>
        <end position="141"/>
    </location>
</feature>
<reference evidence="2 3" key="1">
    <citation type="submission" date="2021-01" db="EMBL/GenBank/DDBJ databases">
        <title>Whole genome shotgun sequence of Actinoplanes couchii NBRC 106145.</title>
        <authorList>
            <person name="Komaki H."/>
            <person name="Tamura T."/>
        </authorList>
    </citation>
    <scope>NUCLEOTIDE SEQUENCE [LARGE SCALE GENOMIC DNA]</scope>
    <source>
        <strain evidence="2 3">NBRC 106145</strain>
    </source>
</reference>
<evidence type="ECO:0000313" key="2">
    <source>
        <dbReference type="EMBL" id="GID58894.1"/>
    </source>
</evidence>
<keyword evidence="1" id="KW-0732">Signal</keyword>
<dbReference type="EMBL" id="BOMG01000092">
    <property type="protein sequence ID" value="GID58894.1"/>
    <property type="molecule type" value="Genomic_DNA"/>
</dbReference>
<evidence type="ECO:0008006" key="4">
    <source>
        <dbReference type="Google" id="ProtNLM"/>
    </source>
</evidence>
<gene>
    <name evidence="2" type="ORF">Aco03nite_072980</name>
</gene>
<evidence type="ECO:0000313" key="3">
    <source>
        <dbReference type="Proteomes" id="UP000612282"/>
    </source>
</evidence>
<comment type="caution">
    <text evidence="2">The sequence shown here is derived from an EMBL/GenBank/DDBJ whole genome shotgun (WGS) entry which is preliminary data.</text>
</comment>
<name>A0ABQ3XK78_9ACTN</name>